<accession>A0ACC4E901</accession>
<proteinExistence type="predicted"/>
<comment type="caution">
    <text evidence="1">The sequence shown here is derived from an EMBL/GenBank/DDBJ whole genome shotgun (WGS) entry which is preliminary data.</text>
</comment>
<dbReference type="Proteomes" id="UP001638806">
    <property type="component" value="Unassembled WGS sequence"/>
</dbReference>
<sequence length="154" mass="16459">MILSGPSIWRAFCRPTHVVLANVNALAANLDSHLNAVVDKQRDAEAARHGEQLAGGAHGIVVRGCLVAVLHDAGAAPQRGLDHGREVARAEDGGRRVGDEVFPEHNVIPSAFGTDGPLHSIYAEGKKEEENRSYAASERVDPEELVFDGICTVH</sequence>
<evidence type="ECO:0000313" key="2">
    <source>
        <dbReference type="Proteomes" id="UP001638806"/>
    </source>
</evidence>
<dbReference type="EMBL" id="JBGNUJ010000002">
    <property type="protein sequence ID" value="KAL3964629.1"/>
    <property type="molecule type" value="Genomic_DNA"/>
</dbReference>
<keyword evidence="2" id="KW-1185">Reference proteome</keyword>
<name>A0ACC4E901_PURLI</name>
<evidence type="ECO:0000313" key="1">
    <source>
        <dbReference type="EMBL" id="KAL3964629.1"/>
    </source>
</evidence>
<organism evidence="1 2">
    <name type="scientific">Purpureocillium lilacinum</name>
    <name type="common">Paecilomyces lilacinus</name>
    <dbReference type="NCBI Taxonomy" id="33203"/>
    <lineage>
        <taxon>Eukaryota</taxon>
        <taxon>Fungi</taxon>
        <taxon>Dikarya</taxon>
        <taxon>Ascomycota</taxon>
        <taxon>Pezizomycotina</taxon>
        <taxon>Sordariomycetes</taxon>
        <taxon>Hypocreomycetidae</taxon>
        <taxon>Hypocreales</taxon>
        <taxon>Ophiocordycipitaceae</taxon>
        <taxon>Purpureocillium</taxon>
    </lineage>
</organism>
<gene>
    <name evidence="1" type="ORF">ACCO45_001633</name>
</gene>
<protein>
    <submittedName>
        <fullName evidence="1">Uncharacterized protein</fullName>
    </submittedName>
</protein>
<reference evidence="1" key="1">
    <citation type="submission" date="2024-12" db="EMBL/GenBank/DDBJ databases">
        <title>Comparative genomics and development of molecular markers within Purpureocillium lilacinum and among Purpureocillium species.</title>
        <authorList>
            <person name="Yeh Z.-Y."/>
            <person name="Ni N.-T."/>
            <person name="Lo P.-H."/>
            <person name="Mushyakhwo K."/>
            <person name="Lin C.-F."/>
            <person name="Nai Y.-S."/>
        </authorList>
    </citation>
    <scope>NUCLEOTIDE SEQUENCE</scope>
    <source>
        <strain evidence="1">NCHU-NPUST-175</strain>
    </source>
</reference>